<evidence type="ECO:0000313" key="6">
    <source>
        <dbReference type="EMBL" id="KYG30607.1"/>
    </source>
</evidence>
<name>A0A161PCV1_9BACI</name>
<dbReference type="InterPro" id="IPR013325">
    <property type="entry name" value="RNA_pol_sigma_r2"/>
</dbReference>
<keyword evidence="2" id="KW-0731">Sigma factor</keyword>
<feature type="domain" description="RNA polymerase sigma-70 region 2" evidence="5">
    <location>
        <begin position="11"/>
        <end position="76"/>
    </location>
</feature>
<dbReference type="AlphaFoldDB" id="A0A161PCV1"/>
<dbReference type="GO" id="GO:0006352">
    <property type="term" value="P:DNA-templated transcription initiation"/>
    <property type="evidence" value="ECO:0007669"/>
    <property type="project" value="InterPro"/>
</dbReference>
<dbReference type="NCBIfam" id="TIGR02937">
    <property type="entry name" value="sigma70-ECF"/>
    <property type="match status" value="1"/>
</dbReference>
<protein>
    <recommendedName>
        <fullName evidence="5">RNA polymerase sigma-70 region 2 domain-containing protein</fullName>
    </recommendedName>
</protein>
<dbReference type="STRING" id="519424.AZF04_19370"/>
<evidence type="ECO:0000256" key="2">
    <source>
        <dbReference type="ARBA" id="ARBA00023082"/>
    </source>
</evidence>
<keyword evidence="7" id="KW-1185">Reference proteome</keyword>
<dbReference type="GO" id="GO:0003677">
    <property type="term" value="F:DNA binding"/>
    <property type="evidence" value="ECO:0007669"/>
    <property type="project" value="UniProtKB-KW"/>
</dbReference>
<evidence type="ECO:0000256" key="3">
    <source>
        <dbReference type="ARBA" id="ARBA00023125"/>
    </source>
</evidence>
<dbReference type="InterPro" id="IPR007627">
    <property type="entry name" value="RNA_pol_sigma70_r2"/>
</dbReference>
<dbReference type="Pfam" id="PF04542">
    <property type="entry name" value="Sigma70_r2"/>
    <property type="match status" value="1"/>
</dbReference>
<dbReference type="SUPFAM" id="SSF88659">
    <property type="entry name" value="Sigma3 and sigma4 domains of RNA polymerase sigma factors"/>
    <property type="match status" value="1"/>
</dbReference>
<dbReference type="Gene3D" id="1.10.1740.10">
    <property type="match status" value="1"/>
</dbReference>
<accession>A0A161PCV1</accession>
<reference evidence="6" key="1">
    <citation type="submission" date="2016-02" db="EMBL/GenBank/DDBJ databases">
        <title>Genome sequence of Bacillus trypoxylicola KCTC 13244(T).</title>
        <authorList>
            <person name="Jeong H."/>
            <person name="Park S.-H."/>
            <person name="Choi S.-K."/>
        </authorList>
    </citation>
    <scope>NUCLEOTIDE SEQUENCE [LARGE SCALE GENOMIC DNA]</scope>
    <source>
        <strain evidence="6">KCTC 13244</strain>
    </source>
</reference>
<evidence type="ECO:0000256" key="1">
    <source>
        <dbReference type="ARBA" id="ARBA00023015"/>
    </source>
</evidence>
<proteinExistence type="predicted"/>
<dbReference type="EMBL" id="LTAO01000017">
    <property type="protein sequence ID" value="KYG30607.1"/>
    <property type="molecule type" value="Genomic_DNA"/>
</dbReference>
<keyword evidence="3" id="KW-0238">DNA-binding</keyword>
<dbReference type="OrthoDB" id="9783788at2"/>
<dbReference type="GO" id="GO:0016987">
    <property type="term" value="F:sigma factor activity"/>
    <property type="evidence" value="ECO:0007669"/>
    <property type="project" value="UniProtKB-KW"/>
</dbReference>
<comment type="caution">
    <text evidence="6">The sequence shown here is derived from an EMBL/GenBank/DDBJ whole genome shotgun (WGS) entry which is preliminary data.</text>
</comment>
<evidence type="ECO:0000313" key="7">
    <source>
        <dbReference type="Proteomes" id="UP000075806"/>
    </source>
</evidence>
<keyword evidence="4" id="KW-0804">Transcription</keyword>
<evidence type="ECO:0000256" key="4">
    <source>
        <dbReference type="ARBA" id="ARBA00023163"/>
    </source>
</evidence>
<gene>
    <name evidence="6" type="ORF">AZF04_19370</name>
</gene>
<dbReference type="InterPro" id="IPR013324">
    <property type="entry name" value="RNA_pol_sigma_r3/r4-like"/>
</dbReference>
<dbReference type="PANTHER" id="PTHR30385">
    <property type="entry name" value="SIGMA FACTOR F FLAGELLAR"/>
    <property type="match status" value="1"/>
</dbReference>
<dbReference type="RefSeq" id="WP_061948921.1">
    <property type="nucleotide sequence ID" value="NZ_LTAO01000017.1"/>
</dbReference>
<keyword evidence="1" id="KW-0805">Transcription regulation</keyword>
<evidence type="ECO:0000259" key="5">
    <source>
        <dbReference type="Pfam" id="PF04542"/>
    </source>
</evidence>
<dbReference type="Proteomes" id="UP000075806">
    <property type="component" value="Unassembled WGS sequence"/>
</dbReference>
<dbReference type="SUPFAM" id="SSF88946">
    <property type="entry name" value="Sigma2 domain of RNA polymerase sigma factors"/>
    <property type="match status" value="1"/>
</dbReference>
<dbReference type="InterPro" id="IPR014284">
    <property type="entry name" value="RNA_pol_sigma-70_dom"/>
</dbReference>
<sequence>MLDHSFEQVLKDYQPLIKNQMKQLNIYTNFEEFYQVGQIALWKAYCHYEQEKGHFAFYAKQRVRGDLIDFLRKEAKYKEHNVISDAVKLHQYSIVTEHEESSYERFVPYLHLLSCREKAWFTETIIHQLKLSEIAQKYSVSTHTVASWRKSVIKKLSYMMKPEEN</sequence>
<organism evidence="6 7">
    <name type="scientific">Alkalihalobacillus trypoxylicola</name>
    <dbReference type="NCBI Taxonomy" id="519424"/>
    <lineage>
        <taxon>Bacteria</taxon>
        <taxon>Bacillati</taxon>
        <taxon>Bacillota</taxon>
        <taxon>Bacilli</taxon>
        <taxon>Bacillales</taxon>
        <taxon>Bacillaceae</taxon>
        <taxon>Alkalihalobacillus</taxon>
    </lineage>
</organism>